<dbReference type="eggNOG" id="COG1175">
    <property type="taxonomic scope" value="Bacteria"/>
</dbReference>
<dbReference type="GO" id="GO:0055085">
    <property type="term" value="P:transmembrane transport"/>
    <property type="evidence" value="ECO:0007669"/>
    <property type="project" value="InterPro"/>
</dbReference>
<dbReference type="InParanoid" id="E8N0U8"/>
<evidence type="ECO:0000313" key="9">
    <source>
        <dbReference type="EMBL" id="BAJ62493.1"/>
    </source>
</evidence>
<keyword evidence="10" id="KW-1185">Reference proteome</keyword>
<feature type="transmembrane region" description="Helical" evidence="7">
    <location>
        <begin position="121"/>
        <end position="142"/>
    </location>
</feature>
<evidence type="ECO:0000256" key="7">
    <source>
        <dbReference type="RuleBase" id="RU363032"/>
    </source>
</evidence>
<feature type="transmembrane region" description="Helical" evidence="7">
    <location>
        <begin position="413"/>
        <end position="439"/>
    </location>
</feature>
<keyword evidence="5 7" id="KW-1133">Transmembrane helix</keyword>
<dbReference type="Pfam" id="PF00528">
    <property type="entry name" value="BPD_transp_1"/>
    <property type="match status" value="1"/>
</dbReference>
<feature type="transmembrane region" description="Helical" evidence="7">
    <location>
        <begin position="88"/>
        <end position="109"/>
    </location>
</feature>
<feature type="domain" description="ABC transmembrane type-1" evidence="8">
    <location>
        <begin position="223"/>
        <end position="434"/>
    </location>
</feature>
<proteinExistence type="inferred from homology"/>
<dbReference type="PANTHER" id="PTHR43227">
    <property type="entry name" value="BLL4140 PROTEIN"/>
    <property type="match status" value="1"/>
</dbReference>
<feature type="transmembrane region" description="Helical" evidence="7">
    <location>
        <begin position="309"/>
        <end position="334"/>
    </location>
</feature>
<feature type="transmembrane region" description="Helical" evidence="7">
    <location>
        <begin position="355"/>
        <end position="377"/>
    </location>
</feature>
<accession>E8N0U8</accession>
<feature type="transmembrane region" description="Helical" evidence="7">
    <location>
        <begin position="12"/>
        <end position="35"/>
    </location>
</feature>
<evidence type="ECO:0000256" key="4">
    <source>
        <dbReference type="ARBA" id="ARBA00022692"/>
    </source>
</evidence>
<keyword evidence="4 7" id="KW-0812">Transmembrane</keyword>
<organism evidence="9 10">
    <name type="scientific">Anaerolinea thermophila (strain DSM 14523 / JCM 11388 / NBRC 100420 / UNI-1)</name>
    <dbReference type="NCBI Taxonomy" id="926569"/>
    <lineage>
        <taxon>Bacteria</taxon>
        <taxon>Bacillati</taxon>
        <taxon>Chloroflexota</taxon>
        <taxon>Anaerolineae</taxon>
        <taxon>Anaerolineales</taxon>
        <taxon>Anaerolineaceae</taxon>
        <taxon>Anaerolinea</taxon>
    </lineage>
</organism>
<dbReference type="KEGG" id="atm:ANT_04590"/>
<dbReference type="SUPFAM" id="SSF161098">
    <property type="entry name" value="MetI-like"/>
    <property type="match status" value="1"/>
</dbReference>
<keyword evidence="3" id="KW-1003">Cell membrane</keyword>
<dbReference type="Proteomes" id="UP000008922">
    <property type="component" value="Chromosome"/>
</dbReference>
<dbReference type="PROSITE" id="PS50928">
    <property type="entry name" value="ABC_TM1"/>
    <property type="match status" value="1"/>
</dbReference>
<gene>
    <name evidence="9" type="ordered locus">ANT_04590</name>
</gene>
<evidence type="ECO:0000313" key="10">
    <source>
        <dbReference type="Proteomes" id="UP000008922"/>
    </source>
</evidence>
<evidence type="ECO:0000256" key="3">
    <source>
        <dbReference type="ARBA" id="ARBA00022475"/>
    </source>
</evidence>
<feature type="transmembrane region" description="Helical" evidence="7">
    <location>
        <begin position="227"/>
        <end position="248"/>
    </location>
</feature>
<dbReference type="PANTHER" id="PTHR43227:SF8">
    <property type="entry name" value="DIACETYLCHITOBIOSE UPTAKE SYSTEM PERMEASE PROTEIN DASB"/>
    <property type="match status" value="1"/>
</dbReference>
<name>E8N0U8_ANATU</name>
<comment type="subcellular location">
    <subcellularLocation>
        <location evidence="1 7">Cell membrane</location>
        <topology evidence="1 7">Multi-pass membrane protein</topology>
    </subcellularLocation>
</comment>
<comment type="similarity">
    <text evidence="7">Belongs to the binding-protein-dependent transport system permease family.</text>
</comment>
<dbReference type="CDD" id="cd06261">
    <property type="entry name" value="TM_PBP2"/>
    <property type="match status" value="1"/>
</dbReference>
<dbReference type="EMBL" id="AP012029">
    <property type="protein sequence ID" value="BAJ62493.1"/>
    <property type="molecule type" value="Genomic_DNA"/>
</dbReference>
<feature type="transmembrane region" description="Helical" evidence="7">
    <location>
        <begin position="55"/>
        <end position="81"/>
    </location>
</feature>
<evidence type="ECO:0000256" key="6">
    <source>
        <dbReference type="ARBA" id="ARBA00023136"/>
    </source>
</evidence>
<evidence type="ECO:0000256" key="1">
    <source>
        <dbReference type="ARBA" id="ARBA00004651"/>
    </source>
</evidence>
<dbReference type="AlphaFoldDB" id="E8N0U8"/>
<evidence type="ECO:0000256" key="5">
    <source>
        <dbReference type="ARBA" id="ARBA00022989"/>
    </source>
</evidence>
<dbReference type="HOGENOM" id="CLU_614885_0_0_0"/>
<keyword evidence="6 7" id="KW-0472">Membrane</keyword>
<dbReference type="InterPro" id="IPR050809">
    <property type="entry name" value="UgpAE/MalFG_permease"/>
</dbReference>
<evidence type="ECO:0000259" key="8">
    <source>
        <dbReference type="PROSITE" id="PS50928"/>
    </source>
</evidence>
<dbReference type="InterPro" id="IPR035906">
    <property type="entry name" value="MetI-like_sf"/>
</dbReference>
<dbReference type="InterPro" id="IPR000515">
    <property type="entry name" value="MetI-like"/>
</dbReference>
<protein>
    <submittedName>
        <fullName evidence="9">ABC transporter permease protein</fullName>
    </submittedName>
</protein>
<reference evidence="9 10" key="1">
    <citation type="submission" date="2010-12" db="EMBL/GenBank/DDBJ databases">
        <title>Whole genome sequence of Anaerolinea thermophila UNI-1.</title>
        <authorList>
            <person name="Narita-Yamada S."/>
            <person name="Kishi E."/>
            <person name="Watanabe Y."/>
            <person name="Takasaki K."/>
            <person name="Ankai A."/>
            <person name="Oguchi A."/>
            <person name="Fukui S."/>
            <person name="Takahashi M."/>
            <person name="Yashiro I."/>
            <person name="Hosoyama A."/>
            <person name="Sekiguchi Y."/>
            <person name="Hanada S."/>
            <person name="Fujita N."/>
        </authorList>
    </citation>
    <scope>NUCLEOTIDE SEQUENCE [LARGE SCALE GENOMIC DNA]</scope>
    <source>
        <strain evidence="10">DSM 14523 / JCM 11388 / NBRC 100420 / UNI-1</strain>
    </source>
</reference>
<evidence type="ECO:0000256" key="2">
    <source>
        <dbReference type="ARBA" id="ARBA00022448"/>
    </source>
</evidence>
<dbReference type="STRING" id="926569.ANT_04590"/>
<sequence>MPSSRAMRDYSTANLFTLVLGTLLLITFIFLPWFGTAPAQNGARIFSDNLYQVPGAIPAPLIWLIPIATLGILGFGLWGILTPERDRLAALLAAFCAFLGLLYFARIFVEPSLLGGKATPGVGFWISLFSLLLTLFNLPITGPEVARLFQPRKGSRRGIDPRFIPYLFLIPSLTLYLVWIIGPTFYTFYLSLTNWDGVSTPGFIGFANFQRLFTRDRNFTEALVNNIRWLLIFISVPTTLGLLMAMIFNQEMWGSRFYKVSLYLPLVLSLPVIGLIWSWVYNPRLGLINSLLSLLGATDLPGWLGDRKLAIWCVIAAAVWRQVGYVMVLYLAGLKNVDPMLIDAAHVDGADRWQLFRHVIFPLLAPVTTIVVVISVIDSLRAFDLVAIMTRGGQSTQVLANFMYIEAFNNYRMGYAAAIAVVLFFLSMVFIGFYLSIVIRDELEY</sequence>
<dbReference type="RefSeq" id="WP_013558889.1">
    <property type="nucleotide sequence ID" value="NC_014960.1"/>
</dbReference>
<feature type="transmembrane region" description="Helical" evidence="7">
    <location>
        <begin position="163"/>
        <end position="182"/>
    </location>
</feature>
<dbReference type="GO" id="GO:0005886">
    <property type="term" value="C:plasma membrane"/>
    <property type="evidence" value="ECO:0007669"/>
    <property type="project" value="UniProtKB-SubCell"/>
</dbReference>
<dbReference type="Gene3D" id="1.10.3720.10">
    <property type="entry name" value="MetI-like"/>
    <property type="match status" value="1"/>
</dbReference>
<feature type="transmembrane region" description="Helical" evidence="7">
    <location>
        <begin position="260"/>
        <end position="280"/>
    </location>
</feature>
<keyword evidence="2 7" id="KW-0813">Transport</keyword>